<proteinExistence type="predicted"/>
<evidence type="ECO:0000313" key="7">
    <source>
        <dbReference type="EMBL" id="KAK6996538.1"/>
    </source>
</evidence>
<feature type="region of interest" description="Disordered" evidence="4">
    <location>
        <begin position="111"/>
        <end position="139"/>
    </location>
</feature>
<feature type="coiled-coil region" evidence="3">
    <location>
        <begin position="72"/>
        <end position="99"/>
    </location>
</feature>
<dbReference type="GO" id="GO:0003677">
    <property type="term" value="F:DNA binding"/>
    <property type="evidence" value="ECO:0007669"/>
    <property type="project" value="InterPro"/>
</dbReference>
<dbReference type="SMART" id="SM00066">
    <property type="entry name" value="GAL4"/>
    <property type="match status" value="1"/>
</dbReference>
<feature type="compositionally biased region" description="Acidic residues" evidence="4">
    <location>
        <begin position="129"/>
        <end position="139"/>
    </location>
</feature>
<name>A0AAV9ZZP8_9AGAR</name>
<dbReference type="CDD" id="cd00067">
    <property type="entry name" value="GAL4"/>
    <property type="match status" value="1"/>
</dbReference>
<sequence length="730" mass="81656">MTTSEELDSPPLGQLRHRRTVRSCDVCRDRKVKCDGAQNAEGSCSNCVAFGATCTYLQEPKKRGRKNGIALTDQLKKEIVELKAENASLKTKLQSLSTLCSICSQPLQASHMPNEQFNNNESNGGSTETETDEQVDEQEGIEELNIRLGPLALESHNNAFVGASSPFALAGNVVAMQEKHLGRQLLTHPGRPLFWRILPWEQETYDPHPQYIFPANDLIDSLLEQYRANIHPILPILHYPSFALSVAQGLHSSDSEFGGALLAVLAVASRFSSDSRVFVNGDVSLSAGWMFASQIRVQPKMFHRSIYEVQMYCLLSIFALGTSAPRLPGSTSGLVFGLFSKVAVTAKSAGALGPGHIRAMEASVLPSLNEISAFAWAGDPLCTQTSFCEVEPIQEIDDEFWERGFVQPLGKPSQLSYFSLELRLCDILHHVNRRLYGSKKTKKLLRLDGPDWEQKTVAEFDSAMNDFLDSVPLHLQWNPENPALQGTFFDQSAILYLTYHYVRISIHRRYIQKATISPSFYICTCAARAIINIADTWFRRCKRYPPSIFVDAIFMASIILILNFHLSKTKRPGSSKEVTKDLAPVAIALDILKFIESRSQPVGRIWELLHQLWLHEHPFERRFAESVPSTELPSLPDYLQGGPQLHPPTSHRESSALNVTFSQTPSFEPGTSIDQLLSAADPFNALNCLLDTEVMAMLMATTTDHVANMDDWDVYMSEDRNVYSPDMNWN</sequence>
<dbReference type="InterPro" id="IPR036864">
    <property type="entry name" value="Zn2-C6_fun-type_DNA-bd_sf"/>
</dbReference>
<keyword evidence="5" id="KW-0472">Membrane</keyword>
<dbReference type="SUPFAM" id="SSF57701">
    <property type="entry name" value="Zn2/Cys6 DNA-binding domain"/>
    <property type="match status" value="1"/>
</dbReference>
<dbReference type="Proteomes" id="UP001362999">
    <property type="component" value="Unassembled WGS sequence"/>
</dbReference>
<dbReference type="Gene3D" id="4.10.240.10">
    <property type="entry name" value="Zn(2)-C6 fungal-type DNA-binding domain"/>
    <property type="match status" value="1"/>
</dbReference>
<dbReference type="PANTHER" id="PTHR46910">
    <property type="entry name" value="TRANSCRIPTION FACTOR PDR1"/>
    <property type="match status" value="1"/>
</dbReference>
<evidence type="ECO:0000256" key="1">
    <source>
        <dbReference type="ARBA" id="ARBA00022723"/>
    </source>
</evidence>
<dbReference type="GO" id="GO:0006351">
    <property type="term" value="P:DNA-templated transcription"/>
    <property type="evidence" value="ECO:0007669"/>
    <property type="project" value="InterPro"/>
</dbReference>
<evidence type="ECO:0000259" key="6">
    <source>
        <dbReference type="PROSITE" id="PS50048"/>
    </source>
</evidence>
<dbReference type="Pfam" id="PF00172">
    <property type="entry name" value="Zn_clus"/>
    <property type="match status" value="1"/>
</dbReference>
<keyword evidence="5" id="KW-1133">Transmembrane helix</keyword>
<dbReference type="AlphaFoldDB" id="A0AAV9ZZP8"/>
<dbReference type="GO" id="GO:0008270">
    <property type="term" value="F:zinc ion binding"/>
    <property type="evidence" value="ECO:0007669"/>
    <property type="project" value="InterPro"/>
</dbReference>
<organism evidence="7 8">
    <name type="scientific">Favolaschia claudopus</name>
    <dbReference type="NCBI Taxonomy" id="2862362"/>
    <lineage>
        <taxon>Eukaryota</taxon>
        <taxon>Fungi</taxon>
        <taxon>Dikarya</taxon>
        <taxon>Basidiomycota</taxon>
        <taxon>Agaricomycotina</taxon>
        <taxon>Agaricomycetes</taxon>
        <taxon>Agaricomycetidae</taxon>
        <taxon>Agaricales</taxon>
        <taxon>Marasmiineae</taxon>
        <taxon>Mycenaceae</taxon>
        <taxon>Favolaschia</taxon>
    </lineage>
</organism>
<dbReference type="CDD" id="cd12148">
    <property type="entry name" value="fungal_TF_MHR"/>
    <property type="match status" value="1"/>
</dbReference>
<dbReference type="Pfam" id="PF04082">
    <property type="entry name" value="Fungal_trans"/>
    <property type="match status" value="1"/>
</dbReference>
<dbReference type="InterPro" id="IPR007219">
    <property type="entry name" value="XnlR_reg_dom"/>
</dbReference>
<evidence type="ECO:0000256" key="3">
    <source>
        <dbReference type="SAM" id="Coils"/>
    </source>
</evidence>
<dbReference type="EMBL" id="JAWWNJ010000097">
    <property type="protein sequence ID" value="KAK6996538.1"/>
    <property type="molecule type" value="Genomic_DNA"/>
</dbReference>
<dbReference type="PROSITE" id="PS50048">
    <property type="entry name" value="ZN2_CY6_FUNGAL_2"/>
    <property type="match status" value="1"/>
</dbReference>
<protein>
    <submittedName>
        <fullName evidence="7">Fungal-trans domain-containing protein</fullName>
    </submittedName>
</protein>
<evidence type="ECO:0000256" key="5">
    <source>
        <dbReference type="SAM" id="Phobius"/>
    </source>
</evidence>
<keyword evidence="2" id="KW-0539">Nucleus</keyword>
<dbReference type="GO" id="GO:0000981">
    <property type="term" value="F:DNA-binding transcription factor activity, RNA polymerase II-specific"/>
    <property type="evidence" value="ECO:0007669"/>
    <property type="project" value="InterPro"/>
</dbReference>
<keyword evidence="8" id="KW-1185">Reference proteome</keyword>
<reference evidence="7 8" key="1">
    <citation type="journal article" date="2024" name="J Genomics">
        <title>Draft genome sequencing and assembly of Favolaschia claudopus CIRM-BRFM 2984 isolated from oak limbs.</title>
        <authorList>
            <person name="Navarro D."/>
            <person name="Drula E."/>
            <person name="Chaduli D."/>
            <person name="Cazenave R."/>
            <person name="Ahrendt S."/>
            <person name="Wang J."/>
            <person name="Lipzen A."/>
            <person name="Daum C."/>
            <person name="Barry K."/>
            <person name="Grigoriev I.V."/>
            <person name="Favel A."/>
            <person name="Rosso M.N."/>
            <person name="Martin F."/>
        </authorList>
    </citation>
    <scope>NUCLEOTIDE SEQUENCE [LARGE SCALE GENOMIC DNA]</scope>
    <source>
        <strain evidence="7 8">CIRM-BRFM 2984</strain>
    </source>
</reference>
<accession>A0AAV9ZZP8</accession>
<feature type="compositionally biased region" description="Polar residues" evidence="4">
    <location>
        <begin position="111"/>
        <end position="126"/>
    </location>
</feature>
<feature type="transmembrane region" description="Helical" evidence="5">
    <location>
        <begin position="548"/>
        <end position="566"/>
    </location>
</feature>
<evidence type="ECO:0000256" key="2">
    <source>
        <dbReference type="ARBA" id="ARBA00023242"/>
    </source>
</evidence>
<evidence type="ECO:0000256" key="4">
    <source>
        <dbReference type="SAM" id="MobiDB-lite"/>
    </source>
</evidence>
<gene>
    <name evidence="7" type="ORF">R3P38DRAFT_2736922</name>
</gene>
<feature type="domain" description="Zn(2)-C6 fungal-type" evidence="6">
    <location>
        <begin position="23"/>
        <end position="56"/>
    </location>
</feature>
<dbReference type="InterPro" id="IPR001138">
    <property type="entry name" value="Zn2Cys6_DnaBD"/>
</dbReference>
<keyword evidence="1" id="KW-0479">Metal-binding</keyword>
<dbReference type="PANTHER" id="PTHR46910:SF38">
    <property type="entry name" value="ZN(2)-C6 FUNGAL-TYPE DOMAIN-CONTAINING PROTEIN"/>
    <property type="match status" value="1"/>
</dbReference>
<evidence type="ECO:0000313" key="8">
    <source>
        <dbReference type="Proteomes" id="UP001362999"/>
    </source>
</evidence>
<dbReference type="InterPro" id="IPR050987">
    <property type="entry name" value="AtrR-like"/>
</dbReference>
<dbReference type="PROSITE" id="PS00463">
    <property type="entry name" value="ZN2_CY6_FUNGAL_1"/>
    <property type="match status" value="1"/>
</dbReference>
<comment type="caution">
    <text evidence="7">The sequence shown here is derived from an EMBL/GenBank/DDBJ whole genome shotgun (WGS) entry which is preliminary data.</text>
</comment>
<keyword evidence="5" id="KW-0812">Transmembrane</keyword>
<keyword evidence="3" id="KW-0175">Coiled coil</keyword>